<keyword evidence="4" id="KW-0223">Dioxygenase</keyword>
<dbReference type="InterPro" id="IPR050411">
    <property type="entry name" value="AlphaKG_dependent_hydroxylases"/>
</dbReference>
<evidence type="ECO:0000256" key="4">
    <source>
        <dbReference type="ARBA" id="ARBA00022964"/>
    </source>
</evidence>
<evidence type="ECO:0000256" key="2">
    <source>
        <dbReference type="ARBA" id="ARBA00008654"/>
    </source>
</evidence>
<dbReference type="VEuPathDB" id="FungiDB:BO80DRAFT_424169"/>
<evidence type="ECO:0000256" key="3">
    <source>
        <dbReference type="ARBA" id="ARBA00022723"/>
    </source>
</evidence>
<dbReference type="Gene3D" id="3.30.2020.30">
    <property type="match status" value="1"/>
</dbReference>
<comment type="cofactor">
    <cofactor evidence="1">
        <name>Fe(2+)</name>
        <dbReference type="ChEBI" id="CHEBI:29033"/>
    </cofactor>
</comment>
<dbReference type="Gene3D" id="3.60.130.10">
    <property type="entry name" value="Clavaminate synthase-like"/>
    <property type="match status" value="1"/>
</dbReference>
<dbReference type="OrthoDB" id="406634at2759"/>
<evidence type="ECO:0000256" key="6">
    <source>
        <dbReference type="ARBA" id="ARBA00023004"/>
    </source>
</evidence>
<evidence type="ECO:0000259" key="8">
    <source>
        <dbReference type="Pfam" id="PF02668"/>
    </source>
</evidence>
<dbReference type="InterPro" id="IPR038492">
    <property type="entry name" value="GBBH-like_N_sf"/>
</dbReference>
<organism evidence="9 10">
    <name type="scientific">Aspergillus ibericus CBS 121593</name>
    <dbReference type="NCBI Taxonomy" id="1448316"/>
    <lineage>
        <taxon>Eukaryota</taxon>
        <taxon>Fungi</taxon>
        <taxon>Dikarya</taxon>
        <taxon>Ascomycota</taxon>
        <taxon>Pezizomycotina</taxon>
        <taxon>Eurotiomycetes</taxon>
        <taxon>Eurotiomycetidae</taxon>
        <taxon>Eurotiales</taxon>
        <taxon>Aspergillaceae</taxon>
        <taxon>Aspergillus</taxon>
        <taxon>Aspergillus subgen. Circumdati</taxon>
    </lineage>
</organism>
<evidence type="ECO:0000256" key="1">
    <source>
        <dbReference type="ARBA" id="ARBA00001954"/>
    </source>
</evidence>
<protein>
    <submittedName>
        <fullName evidence="9">Clavaminate synthase-like protein</fullName>
    </submittedName>
</protein>
<dbReference type="PANTHER" id="PTHR10696">
    <property type="entry name" value="GAMMA-BUTYROBETAINE HYDROXYLASE-RELATED"/>
    <property type="match status" value="1"/>
</dbReference>
<name>A0A395H481_9EURO</name>
<proteinExistence type="inferred from homology"/>
<keyword evidence="5" id="KW-0560">Oxidoreductase</keyword>
<keyword evidence="6" id="KW-0408">Iron</keyword>
<dbReference type="GO" id="GO:0051213">
    <property type="term" value="F:dioxygenase activity"/>
    <property type="evidence" value="ECO:0007669"/>
    <property type="project" value="UniProtKB-KW"/>
</dbReference>
<dbReference type="PANTHER" id="PTHR10696:SF25">
    <property type="entry name" value="OXIDOREDUCTASE AIM17-RELATED"/>
    <property type="match status" value="1"/>
</dbReference>
<dbReference type="EMBL" id="KZ824432">
    <property type="protein sequence ID" value="RAL02259.1"/>
    <property type="molecule type" value="Genomic_DNA"/>
</dbReference>
<dbReference type="GO" id="GO:0045329">
    <property type="term" value="P:carnitine biosynthetic process"/>
    <property type="evidence" value="ECO:0007669"/>
    <property type="project" value="TreeGrafter"/>
</dbReference>
<dbReference type="CDD" id="cd00250">
    <property type="entry name" value="CAS_like"/>
    <property type="match status" value="1"/>
</dbReference>
<dbReference type="GeneID" id="37224080"/>
<comment type="similarity">
    <text evidence="2">Belongs to the gamma-BBH/TMLD family.</text>
</comment>
<dbReference type="AlphaFoldDB" id="A0A395H481"/>
<dbReference type="RefSeq" id="XP_025576586.1">
    <property type="nucleotide sequence ID" value="XM_025719215.1"/>
</dbReference>
<dbReference type="SUPFAM" id="SSF51197">
    <property type="entry name" value="Clavaminate synthase-like"/>
    <property type="match status" value="1"/>
</dbReference>
<dbReference type="Pfam" id="PF02668">
    <property type="entry name" value="TauD"/>
    <property type="match status" value="1"/>
</dbReference>
<feature type="compositionally biased region" description="Polar residues" evidence="7">
    <location>
        <begin position="73"/>
        <end position="82"/>
    </location>
</feature>
<sequence length="525" mass="60527">MARLLRTPLRLLQASGSPASILCRRVYSSPAAPPPPDALPPSNKANPSPTILLRLTDPVDSAPELLVDPDEGSATNTESLESPESVEYSLRSPGEVEYEDSRYTITRTKKGLVIAEDSKGPLQITDATLRDSCKCPTCVDPHSKQRNFRLSDISPDLECLSPKIVNGKLHVVWKHDIFEGSPVSIHHSEYDLDQLRYPVINRREAEAAGKFRWRAFWDNARMEHWQHWITFEQFMNDEVAFTWSMRTLAELGLIFIKDIPDSREMVEKIATRMGPIRNTFYGSTWDVRSVAEAKNVAYTNQFLGFHMDLMYMNDPPGYQLLHCLQNSCEGGESLFVDTFRAAYDMRKHHPGYYSHLCKTNLAYEYNHEDHFYTNEWPVFQTERPRKPVRGHATHQASENYQLTHVNYSPPFQAPLRNMHPLHFRTLARALNTFTKYLDDEKYQFELKMKPGECVIFENRRVAHARRAFQTDSGQRWLAGAYVDEDAMLSLFKTSANKYPALWKYQRKGLNSRHVRLLRGSMEDSS</sequence>
<dbReference type="Proteomes" id="UP000249402">
    <property type="component" value="Unassembled WGS sequence"/>
</dbReference>
<dbReference type="GO" id="GO:0005739">
    <property type="term" value="C:mitochondrion"/>
    <property type="evidence" value="ECO:0007669"/>
    <property type="project" value="TreeGrafter"/>
</dbReference>
<evidence type="ECO:0000313" key="9">
    <source>
        <dbReference type="EMBL" id="RAL02259.1"/>
    </source>
</evidence>
<dbReference type="InterPro" id="IPR003819">
    <property type="entry name" value="TauD/TfdA-like"/>
</dbReference>
<keyword evidence="10" id="KW-1185">Reference proteome</keyword>
<dbReference type="STRING" id="1448316.A0A395H481"/>
<evidence type="ECO:0000256" key="7">
    <source>
        <dbReference type="SAM" id="MobiDB-lite"/>
    </source>
</evidence>
<evidence type="ECO:0000256" key="5">
    <source>
        <dbReference type="ARBA" id="ARBA00023002"/>
    </source>
</evidence>
<dbReference type="InterPro" id="IPR042098">
    <property type="entry name" value="TauD-like_sf"/>
</dbReference>
<gene>
    <name evidence="9" type="ORF">BO80DRAFT_424169</name>
</gene>
<keyword evidence="3" id="KW-0479">Metal-binding</keyword>
<accession>A0A395H481</accession>
<feature type="domain" description="TauD/TfdA-like" evidence="8">
    <location>
        <begin position="230"/>
        <end position="481"/>
    </location>
</feature>
<dbReference type="GO" id="GO:0046872">
    <property type="term" value="F:metal ion binding"/>
    <property type="evidence" value="ECO:0007669"/>
    <property type="project" value="UniProtKB-KW"/>
</dbReference>
<feature type="region of interest" description="Disordered" evidence="7">
    <location>
        <begin position="31"/>
        <end position="93"/>
    </location>
</feature>
<evidence type="ECO:0000313" key="10">
    <source>
        <dbReference type="Proteomes" id="UP000249402"/>
    </source>
</evidence>
<reference evidence="9 10" key="1">
    <citation type="submission" date="2018-02" db="EMBL/GenBank/DDBJ databases">
        <title>The genomes of Aspergillus section Nigri reveals drivers in fungal speciation.</title>
        <authorList>
            <consortium name="DOE Joint Genome Institute"/>
            <person name="Vesth T.C."/>
            <person name="Nybo J."/>
            <person name="Theobald S."/>
            <person name="Brandl J."/>
            <person name="Frisvad J.C."/>
            <person name="Nielsen K.F."/>
            <person name="Lyhne E.K."/>
            <person name="Kogle M.E."/>
            <person name="Kuo A."/>
            <person name="Riley R."/>
            <person name="Clum A."/>
            <person name="Nolan M."/>
            <person name="Lipzen A."/>
            <person name="Salamov A."/>
            <person name="Henrissat B."/>
            <person name="Wiebenga A."/>
            <person name="De vries R.P."/>
            <person name="Grigoriev I.V."/>
            <person name="Mortensen U.H."/>
            <person name="Andersen M.R."/>
            <person name="Baker S.E."/>
        </authorList>
    </citation>
    <scope>NUCLEOTIDE SEQUENCE [LARGE SCALE GENOMIC DNA]</scope>
    <source>
        <strain evidence="9 10">CBS 121593</strain>
    </source>
</reference>